<keyword evidence="1" id="KW-0732">Signal</keyword>
<feature type="chain" id="PRO_5039135120" description="Lipoprotein" evidence="1">
    <location>
        <begin position="19"/>
        <end position="236"/>
    </location>
</feature>
<evidence type="ECO:0008006" key="4">
    <source>
        <dbReference type="Google" id="ProtNLM"/>
    </source>
</evidence>
<feature type="signal peptide" evidence="1">
    <location>
        <begin position="1"/>
        <end position="18"/>
    </location>
</feature>
<dbReference type="PROSITE" id="PS51257">
    <property type="entry name" value="PROKAR_LIPOPROTEIN"/>
    <property type="match status" value="1"/>
</dbReference>
<dbReference type="RefSeq" id="WP_244820808.1">
    <property type="nucleotide sequence ID" value="NZ_CP112998.1"/>
</dbReference>
<name>A0A9E8N4M2_9BACT</name>
<reference evidence="2" key="1">
    <citation type="submission" date="2022-11" db="EMBL/GenBank/DDBJ databases">
        <title>Dyadobacter pollutisoli sp. nov., isolated from plastic dumped soil.</title>
        <authorList>
            <person name="Kim J.M."/>
            <person name="Kim K.R."/>
            <person name="Lee J.K."/>
            <person name="Hao L."/>
            <person name="Jeon C.O."/>
        </authorList>
    </citation>
    <scope>NUCLEOTIDE SEQUENCE</scope>
    <source>
        <strain evidence="2">U1</strain>
    </source>
</reference>
<dbReference type="KEGG" id="dpf:ON006_18245"/>
<dbReference type="EMBL" id="CP112998">
    <property type="protein sequence ID" value="WAC09694.1"/>
    <property type="molecule type" value="Genomic_DNA"/>
</dbReference>
<evidence type="ECO:0000313" key="2">
    <source>
        <dbReference type="EMBL" id="WAC09694.1"/>
    </source>
</evidence>
<protein>
    <recommendedName>
        <fullName evidence="4">Lipoprotein</fullName>
    </recommendedName>
</protein>
<organism evidence="2 3">
    <name type="scientific">Dyadobacter pollutisoli</name>
    <dbReference type="NCBI Taxonomy" id="2910158"/>
    <lineage>
        <taxon>Bacteria</taxon>
        <taxon>Pseudomonadati</taxon>
        <taxon>Bacteroidota</taxon>
        <taxon>Cytophagia</taxon>
        <taxon>Cytophagales</taxon>
        <taxon>Spirosomataceae</taxon>
        <taxon>Dyadobacter</taxon>
    </lineage>
</organism>
<proteinExistence type="predicted"/>
<sequence length="236" mass="25679">MKKWIIWTSLALAAMVSACNDDGLDVITVVDSNFETGTDKWTAEFAEYDTTTVDSTLTMKFAQSRLPTGLDTSQHAFMIQSTNRSDDMFMYLKKKVTGFVPNGTYAVQFDINLATNYPASSVGAGGSPGSSVYLKAGASASEPARKLVKSFYQFTLDKGQQSEGGTDALVLGDVASGREDTKYALVKRSNSGRPFTVKAASNGEIWLFVGTDSGYEGLTKLYYDRITVTIHEQQIN</sequence>
<gene>
    <name evidence="2" type="ORF">ON006_18245</name>
</gene>
<keyword evidence="3" id="KW-1185">Reference proteome</keyword>
<dbReference type="AlphaFoldDB" id="A0A9E8N4M2"/>
<evidence type="ECO:0000256" key="1">
    <source>
        <dbReference type="SAM" id="SignalP"/>
    </source>
</evidence>
<dbReference type="Proteomes" id="UP001164653">
    <property type="component" value="Chromosome"/>
</dbReference>
<evidence type="ECO:0000313" key="3">
    <source>
        <dbReference type="Proteomes" id="UP001164653"/>
    </source>
</evidence>
<accession>A0A9E8N4M2</accession>